<name>A0A8J3ZND5_9ACTN</name>
<dbReference type="AlphaFoldDB" id="A0A8J3ZND5"/>
<dbReference type="PANTHER" id="PTHR35152:SF1">
    <property type="entry name" value="DOMAIN SIGNALLING PROTEIN, PUTATIVE (AFU_ORTHOLOGUE AFUA_5G11310)-RELATED"/>
    <property type="match status" value="1"/>
</dbReference>
<sequence>MAEIHHFAYGWITPIMAYCLSVLGSLLGLICTSRARRLATARERISWLVLASVSIGGTGIWVMHFMAMIGFGVVGSEIRYDLAITALSVVVAVAVVGAGLFIVGLGRPSLLKIVGGGLLTGLGVNAMHYIGMAAMRLDGEISYDPVRVIASIVIAVVAATVALWLSVTVRSGALIFGSAMVMGVAVTGMHYTGMSAMSVRLSEQGAVNGASSTTLIGPIALAVVLVVMGLVYSVLAAPTDEDRAGAAFIESRMGGGGQPGPVGIWASTPSAAPMGPTAQESAPADATAGGAGGGGSVASRFARRGGSAAAGSAGRGGSAPAGSGGRGGSASAGPGRGSASPGSGGRGSRPSGSGGFGAGFAPSGGGVPAAGPMPGDPAPAGLGASLRETEPFSHTEPPASGGRWAGLTAEPVHPVPRPITEAQYDGRPAGAYPPPPATMPELPGQLPRREPDAADQGQLPHRNAREPWTPSPAPTRND</sequence>
<feature type="transmembrane region" description="Helical" evidence="1">
    <location>
        <begin position="148"/>
        <end position="167"/>
    </location>
</feature>
<protein>
    <recommendedName>
        <fullName evidence="3">MHYT domain-containing protein</fullName>
    </recommendedName>
</protein>
<keyword evidence="1" id="KW-0812">Transmembrane</keyword>
<comment type="caution">
    <text evidence="4">The sequence shown here is derived from an EMBL/GenBank/DDBJ whole genome shotgun (WGS) entry which is preliminary data.</text>
</comment>
<dbReference type="EMBL" id="BOPH01000001">
    <property type="protein sequence ID" value="GIJ65145.1"/>
    <property type="molecule type" value="Genomic_DNA"/>
</dbReference>
<evidence type="ECO:0000256" key="1">
    <source>
        <dbReference type="PROSITE-ProRule" id="PRU00244"/>
    </source>
</evidence>
<feature type="compositionally biased region" description="Low complexity" evidence="2">
    <location>
        <begin position="369"/>
        <end position="385"/>
    </location>
</feature>
<dbReference type="InterPro" id="IPR005330">
    <property type="entry name" value="MHYT_dom"/>
</dbReference>
<evidence type="ECO:0000256" key="2">
    <source>
        <dbReference type="SAM" id="MobiDB-lite"/>
    </source>
</evidence>
<feature type="transmembrane region" description="Helical" evidence="1">
    <location>
        <begin position="83"/>
        <end position="103"/>
    </location>
</feature>
<evidence type="ECO:0000313" key="4">
    <source>
        <dbReference type="EMBL" id="GIJ65145.1"/>
    </source>
</evidence>
<dbReference type="Pfam" id="PF03707">
    <property type="entry name" value="MHYT"/>
    <property type="match status" value="3"/>
</dbReference>
<keyword evidence="1" id="KW-1133">Transmembrane helix</keyword>
<feature type="transmembrane region" description="Helical" evidence="1">
    <location>
        <begin position="47"/>
        <end position="71"/>
    </location>
</feature>
<feature type="transmembrane region" description="Helical" evidence="1">
    <location>
        <begin position="174"/>
        <end position="194"/>
    </location>
</feature>
<feature type="compositionally biased region" description="Low complexity" evidence="2">
    <location>
        <begin position="297"/>
        <end position="312"/>
    </location>
</feature>
<feature type="transmembrane region" description="Helical" evidence="1">
    <location>
        <begin position="214"/>
        <end position="235"/>
    </location>
</feature>
<feature type="transmembrane region" description="Helical" evidence="1">
    <location>
        <begin position="15"/>
        <end position="35"/>
    </location>
</feature>
<feature type="compositionally biased region" description="Pro residues" evidence="2">
    <location>
        <begin position="469"/>
        <end position="478"/>
    </location>
</feature>
<proteinExistence type="predicted"/>
<feature type="domain" description="MHYT" evidence="3">
    <location>
        <begin position="9"/>
        <end position="200"/>
    </location>
</feature>
<dbReference type="GO" id="GO:0016020">
    <property type="term" value="C:membrane"/>
    <property type="evidence" value="ECO:0007669"/>
    <property type="project" value="UniProtKB-UniRule"/>
</dbReference>
<gene>
    <name evidence="4" type="ORF">Voc01_000620</name>
</gene>
<dbReference type="Proteomes" id="UP000635606">
    <property type="component" value="Unassembled WGS sequence"/>
</dbReference>
<dbReference type="PROSITE" id="PS50924">
    <property type="entry name" value="MHYT"/>
    <property type="match status" value="1"/>
</dbReference>
<feature type="transmembrane region" description="Helical" evidence="1">
    <location>
        <begin position="110"/>
        <end position="128"/>
    </location>
</feature>
<keyword evidence="5" id="KW-1185">Reference proteome</keyword>
<feature type="compositionally biased region" description="Gly residues" evidence="2">
    <location>
        <begin position="313"/>
        <end position="368"/>
    </location>
</feature>
<reference evidence="4" key="1">
    <citation type="submission" date="2021-01" db="EMBL/GenBank/DDBJ databases">
        <title>Whole genome shotgun sequence of Virgisporangium ochraceum NBRC 16418.</title>
        <authorList>
            <person name="Komaki H."/>
            <person name="Tamura T."/>
        </authorList>
    </citation>
    <scope>NUCLEOTIDE SEQUENCE</scope>
    <source>
        <strain evidence="4">NBRC 16418</strain>
    </source>
</reference>
<evidence type="ECO:0000313" key="5">
    <source>
        <dbReference type="Proteomes" id="UP000635606"/>
    </source>
</evidence>
<feature type="region of interest" description="Disordered" evidence="2">
    <location>
        <begin position="259"/>
        <end position="478"/>
    </location>
</feature>
<organism evidence="4 5">
    <name type="scientific">Virgisporangium ochraceum</name>
    <dbReference type="NCBI Taxonomy" id="65505"/>
    <lineage>
        <taxon>Bacteria</taxon>
        <taxon>Bacillati</taxon>
        <taxon>Actinomycetota</taxon>
        <taxon>Actinomycetes</taxon>
        <taxon>Micromonosporales</taxon>
        <taxon>Micromonosporaceae</taxon>
        <taxon>Virgisporangium</taxon>
    </lineage>
</organism>
<evidence type="ECO:0000259" key="3">
    <source>
        <dbReference type="PROSITE" id="PS50924"/>
    </source>
</evidence>
<keyword evidence="1" id="KW-0472">Membrane</keyword>
<dbReference type="PANTHER" id="PTHR35152">
    <property type="entry name" value="DOMAIN SIGNALLING PROTEIN, PUTATIVE (AFU_ORTHOLOGUE AFUA_5G11310)-RELATED"/>
    <property type="match status" value="1"/>
</dbReference>
<accession>A0A8J3ZND5</accession>